<organism evidence="1 2">
    <name type="scientific">Nonomuraea maheshkhaliensis</name>
    <dbReference type="NCBI Taxonomy" id="419590"/>
    <lineage>
        <taxon>Bacteria</taxon>
        <taxon>Bacillati</taxon>
        <taxon>Actinomycetota</taxon>
        <taxon>Actinomycetes</taxon>
        <taxon>Streptosporangiales</taxon>
        <taxon>Streptosporangiaceae</taxon>
        <taxon>Nonomuraea</taxon>
    </lineage>
</organism>
<dbReference type="Proteomes" id="UP001500064">
    <property type="component" value="Unassembled WGS sequence"/>
</dbReference>
<comment type="caution">
    <text evidence="1">The sequence shown here is derived from an EMBL/GenBank/DDBJ whole genome shotgun (WGS) entry which is preliminary data.</text>
</comment>
<keyword evidence="2" id="KW-1185">Reference proteome</keyword>
<accession>A0ABP4TVG5</accession>
<name>A0ABP4TVG5_9ACTN</name>
<reference evidence="2" key="1">
    <citation type="journal article" date="2019" name="Int. J. Syst. Evol. Microbiol.">
        <title>The Global Catalogue of Microorganisms (GCM) 10K type strain sequencing project: providing services to taxonomists for standard genome sequencing and annotation.</title>
        <authorList>
            <consortium name="The Broad Institute Genomics Platform"/>
            <consortium name="The Broad Institute Genome Sequencing Center for Infectious Disease"/>
            <person name="Wu L."/>
            <person name="Ma J."/>
        </authorList>
    </citation>
    <scope>NUCLEOTIDE SEQUENCE [LARGE SCALE GENOMIC DNA]</scope>
    <source>
        <strain evidence="2">JCM 13929</strain>
    </source>
</reference>
<protein>
    <submittedName>
        <fullName evidence="1">Uncharacterized protein</fullName>
    </submittedName>
</protein>
<evidence type="ECO:0000313" key="2">
    <source>
        <dbReference type="Proteomes" id="UP001500064"/>
    </source>
</evidence>
<dbReference type="EMBL" id="BAAAMU010000203">
    <property type="protein sequence ID" value="GAA1694611.1"/>
    <property type="molecule type" value="Genomic_DNA"/>
</dbReference>
<gene>
    <name evidence="1" type="ORF">GCM10009733_107950</name>
</gene>
<sequence length="63" mass="6664">MSVLLSETRAEIDPLGETYFSRAAVALHAHRAGDSSRTCLSCATAWPCAPALAAAFMLDLHTS</sequence>
<proteinExistence type="predicted"/>
<evidence type="ECO:0000313" key="1">
    <source>
        <dbReference type="EMBL" id="GAA1694611.1"/>
    </source>
</evidence>
<dbReference type="RefSeq" id="WP_346115121.1">
    <property type="nucleotide sequence ID" value="NZ_BAAAMU010000203.1"/>
</dbReference>